<dbReference type="Pfam" id="PF01381">
    <property type="entry name" value="HTH_3"/>
    <property type="match status" value="1"/>
</dbReference>
<protein>
    <submittedName>
        <fullName evidence="2">Helix-turn-helix transcriptional regulator</fullName>
    </submittedName>
</protein>
<gene>
    <name evidence="2" type="ORF">HL667_15065</name>
</gene>
<keyword evidence="3" id="KW-1185">Reference proteome</keyword>
<dbReference type="CDD" id="cd00093">
    <property type="entry name" value="HTH_XRE"/>
    <property type="match status" value="1"/>
</dbReference>
<feature type="domain" description="HTH cro/C1-type" evidence="1">
    <location>
        <begin position="1"/>
        <end position="55"/>
    </location>
</feature>
<accession>A0ABX2CDR4</accession>
<organism evidence="2 3">
    <name type="scientific">Bradyrhizobium aeschynomenes</name>
    <dbReference type="NCBI Taxonomy" id="2734909"/>
    <lineage>
        <taxon>Bacteria</taxon>
        <taxon>Pseudomonadati</taxon>
        <taxon>Pseudomonadota</taxon>
        <taxon>Alphaproteobacteria</taxon>
        <taxon>Hyphomicrobiales</taxon>
        <taxon>Nitrobacteraceae</taxon>
        <taxon>Bradyrhizobium</taxon>
    </lineage>
</organism>
<name>A0ABX2CDR4_9BRAD</name>
<dbReference type="PROSITE" id="PS50943">
    <property type="entry name" value="HTH_CROC1"/>
    <property type="match status" value="1"/>
</dbReference>
<dbReference type="Gene3D" id="1.10.260.40">
    <property type="entry name" value="lambda repressor-like DNA-binding domains"/>
    <property type="match status" value="1"/>
</dbReference>
<proteinExistence type="predicted"/>
<sequence>MRLRRNLLDLSQDDLARRLGLTAQLIQKYEAGETRISASRLYEIANQLAVPITWFFDEIDVNARAAATQASQEQAADFSELVTKRESRQLLELYFGISDERLRRKVLQMAELLRSRDDD</sequence>
<evidence type="ECO:0000313" key="3">
    <source>
        <dbReference type="Proteomes" id="UP000886476"/>
    </source>
</evidence>
<evidence type="ECO:0000313" key="2">
    <source>
        <dbReference type="EMBL" id="NPU66323.1"/>
    </source>
</evidence>
<dbReference type="Proteomes" id="UP000886476">
    <property type="component" value="Unassembled WGS sequence"/>
</dbReference>
<reference evidence="2" key="1">
    <citation type="submission" date="2020-05" db="EMBL/GenBank/DDBJ databases">
        <title>Nod-independent and nitrogen-fixing Bradyrhizobium aeschynomene sp. nov. isolated from nodules of Aeschynomene indica.</title>
        <authorList>
            <person name="Zhang Z."/>
        </authorList>
    </citation>
    <scope>NUCLEOTIDE SEQUENCE</scope>
    <source>
        <strain evidence="2">83012</strain>
    </source>
</reference>
<dbReference type="InterPro" id="IPR010982">
    <property type="entry name" value="Lambda_DNA-bd_dom_sf"/>
</dbReference>
<evidence type="ECO:0000259" key="1">
    <source>
        <dbReference type="PROSITE" id="PS50943"/>
    </source>
</evidence>
<dbReference type="SUPFAM" id="SSF47413">
    <property type="entry name" value="lambda repressor-like DNA-binding domains"/>
    <property type="match status" value="1"/>
</dbReference>
<dbReference type="InterPro" id="IPR001387">
    <property type="entry name" value="Cro/C1-type_HTH"/>
</dbReference>
<comment type="caution">
    <text evidence="2">The sequence shown here is derived from an EMBL/GenBank/DDBJ whole genome shotgun (WGS) entry which is preliminary data.</text>
</comment>
<dbReference type="EMBL" id="JABFDN010000004">
    <property type="protein sequence ID" value="NPU66323.1"/>
    <property type="molecule type" value="Genomic_DNA"/>
</dbReference>
<dbReference type="SMART" id="SM00530">
    <property type="entry name" value="HTH_XRE"/>
    <property type="match status" value="1"/>
</dbReference>